<keyword evidence="6" id="KW-0418">Kinase</keyword>
<evidence type="ECO:0000313" key="11">
    <source>
        <dbReference type="EMBL" id="KAL3793600.1"/>
    </source>
</evidence>
<comment type="similarity">
    <text evidence="8">Belongs to the protein kinase superfamily. Ser/Thr protein kinase family. CDPK subfamily.</text>
</comment>
<dbReference type="FunFam" id="3.30.200.20:FF:001224">
    <property type="entry name" value="Predicted protein"/>
    <property type="match status" value="1"/>
</dbReference>
<comment type="caution">
    <text evidence="11">The sequence shown here is derived from an EMBL/GenBank/DDBJ whole genome shotgun (WGS) entry which is preliminary data.</text>
</comment>
<proteinExistence type="inferred from homology"/>
<accession>A0ABD3PZR8</accession>
<dbReference type="InterPro" id="IPR011992">
    <property type="entry name" value="EF-hand-dom_pair"/>
</dbReference>
<evidence type="ECO:0000256" key="6">
    <source>
        <dbReference type="ARBA" id="ARBA00022777"/>
    </source>
</evidence>
<organism evidence="11 12">
    <name type="scientific">Cyclotella atomus</name>
    <dbReference type="NCBI Taxonomy" id="382360"/>
    <lineage>
        <taxon>Eukaryota</taxon>
        <taxon>Sar</taxon>
        <taxon>Stramenopiles</taxon>
        <taxon>Ochrophyta</taxon>
        <taxon>Bacillariophyta</taxon>
        <taxon>Coscinodiscophyceae</taxon>
        <taxon>Thalassiosirophycidae</taxon>
        <taxon>Stephanodiscales</taxon>
        <taxon>Stephanodiscaceae</taxon>
        <taxon>Cyclotella</taxon>
    </lineage>
</organism>
<evidence type="ECO:0000259" key="10">
    <source>
        <dbReference type="PROSITE" id="PS50222"/>
    </source>
</evidence>
<feature type="domain" description="EF-hand" evidence="10">
    <location>
        <begin position="473"/>
        <end position="508"/>
    </location>
</feature>
<evidence type="ECO:0000256" key="8">
    <source>
        <dbReference type="ARBA" id="ARBA00024334"/>
    </source>
</evidence>
<dbReference type="GO" id="GO:0004674">
    <property type="term" value="F:protein serine/threonine kinase activity"/>
    <property type="evidence" value="ECO:0007669"/>
    <property type="project" value="UniProtKB-KW"/>
</dbReference>
<evidence type="ECO:0000313" key="12">
    <source>
        <dbReference type="Proteomes" id="UP001530400"/>
    </source>
</evidence>
<dbReference type="SMART" id="SM00220">
    <property type="entry name" value="S_TKc"/>
    <property type="match status" value="1"/>
</dbReference>
<dbReference type="Gene3D" id="1.10.510.10">
    <property type="entry name" value="Transferase(Phosphotransferase) domain 1"/>
    <property type="match status" value="1"/>
</dbReference>
<keyword evidence="12" id="KW-1185">Reference proteome</keyword>
<evidence type="ECO:0008006" key="13">
    <source>
        <dbReference type="Google" id="ProtNLM"/>
    </source>
</evidence>
<keyword evidence="5" id="KW-0547">Nucleotide-binding</keyword>
<sequence>MGGGQSLEAKAEVVKSHAVTQQAAVDSGANTATGKSFTSSGRSELAAHMIRERKHANVWDYYQLIRLLGEGSIGSVSLVRRKKGTEGGSAYPKKSAMQKILGCCSSITEAVNDTPNSNAHLYAIKSIQLSLVQQIYLDELKNEIEVLRSLDHPNIVKAYEVYESRRNLFVVMEFCSGGDLYIRAPYTENEAASLMTQLCSAISHMHKHDIVHRDLKFENVMFESKDEFSPIKVLDFGLSKKFLPGMTKLMTEGVGTLYTMAPQVLNGIYSSKADCWSLGVIAFVLLSQRKPFAAETRAKTKELIMRCQYRFDHRDWDGISQDAKDFVSSLIVYDPNKRFSAKKALDHPWLKKNSNEKDIRALVEYKKQTSLMNHVHDNIIGYARMSSLKRIASVVVAHKSSAAEILEIRKAFEAYDTEKDGVISLSEFKAVFSQFNYTDEEMNDMFDNVDINGCNEITFTEFIAATLTLHGRIEEKRLAEAFDLIDEDDTGYISKENLEKLLGKSVDPERVESLIREVDVDGDVRIYFSDFIAMFREDNCQQCIDCLGTSTPRRSTSHSSEA</sequence>
<dbReference type="FunFam" id="1.10.510.10:FF:000571">
    <property type="entry name" value="Maternal embryonic leucine zipper kinase"/>
    <property type="match status" value="1"/>
</dbReference>
<evidence type="ECO:0000256" key="5">
    <source>
        <dbReference type="ARBA" id="ARBA00022741"/>
    </source>
</evidence>
<evidence type="ECO:0000256" key="7">
    <source>
        <dbReference type="ARBA" id="ARBA00022840"/>
    </source>
</evidence>
<gene>
    <name evidence="11" type="ORF">ACHAWO_001649</name>
</gene>
<dbReference type="EMBL" id="JALLPJ020000388">
    <property type="protein sequence ID" value="KAL3793600.1"/>
    <property type="molecule type" value="Genomic_DNA"/>
</dbReference>
<dbReference type="Gene3D" id="1.10.238.10">
    <property type="entry name" value="EF-hand"/>
    <property type="match status" value="1"/>
</dbReference>
<dbReference type="InterPro" id="IPR011009">
    <property type="entry name" value="Kinase-like_dom_sf"/>
</dbReference>
<keyword evidence="2" id="KW-0723">Serine/threonine-protein kinase</keyword>
<keyword evidence="3" id="KW-0808">Transferase</keyword>
<keyword evidence="7" id="KW-0067">ATP-binding</keyword>
<dbReference type="GO" id="GO:0005524">
    <property type="term" value="F:ATP binding"/>
    <property type="evidence" value="ECO:0007669"/>
    <property type="project" value="UniProtKB-KW"/>
</dbReference>
<dbReference type="SUPFAM" id="SSF47473">
    <property type="entry name" value="EF-hand"/>
    <property type="match status" value="1"/>
</dbReference>
<dbReference type="SUPFAM" id="SSF56112">
    <property type="entry name" value="Protein kinase-like (PK-like)"/>
    <property type="match status" value="1"/>
</dbReference>
<evidence type="ECO:0000259" key="9">
    <source>
        <dbReference type="PROSITE" id="PS50011"/>
    </source>
</evidence>
<dbReference type="InterPro" id="IPR050205">
    <property type="entry name" value="CDPK_Ser/Thr_kinases"/>
</dbReference>
<dbReference type="InterPro" id="IPR002048">
    <property type="entry name" value="EF_hand_dom"/>
</dbReference>
<dbReference type="AlphaFoldDB" id="A0ABD3PZR8"/>
<reference evidence="11 12" key="1">
    <citation type="submission" date="2024-10" db="EMBL/GenBank/DDBJ databases">
        <title>Updated reference genomes for cyclostephanoid diatoms.</title>
        <authorList>
            <person name="Roberts W.R."/>
            <person name="Alverson A.J."/>
        </authorList>
    </citation>
    <scope>NUCLEOTIDE SEQUENCE [LARGE SCALE GENOMIC DNA]</scope>
    <source>
        <strain evidence="11 12">AJA010-31</strain>
    </source>
</reference>
<evidence type="ECO:0000256" key="2">
    <source>
        <dbReference type="ARBA" id="ARBA00022527"/>
    </source>
</evidence>
<protein>
    <recommendedName>
        <fullName evidence="13">Calmodulin</fullName>
    </recommendedName>
</protein>
<dbReference type="PROSITE" id="PS50011">
    <property type="entry name" value="PROTEIN_KINASE_DOM"/>
    <property type="match status" value="1"/>
</dbReference>
<feature type="domain" description="EF-hand" evidence="10">
    <location>
        <begin position="403"/>
        <end position="438"/>
    </location>
</feature>
<keyword evidence="4" id="KW-0677">Repeat</keyword>
<dbReference type="CDD" id="cd05117">
    <property type="entry name" value="STKc_CAMK"/>
    <property type="match status" value="1"/>
</dbReference>
<dbReference type="FunFam" id="1.10.238.10:FF:000003">
    <property type="entry name" value="Calmodulin A"/>
    <property type="match status" value="1"/>
</dbReference>
<dbReference type="PROSITE" id="PS00108">
    <property type="entry name" value="PROTEIN_KINASE_ST"/>
    <property type="match status" value="1"/>
</dbReference>
<feature type="domain" description="Protein kinase" evidence="9">
    <location>
        <begin position="62"/>
        <end position="350"/>
    </location>
</feature>
<comment type="cofactor">
    <cofactor evidence="1">
        <name>Mg(2+)</name>
        <dbReference type="ChEBI" id="CHEBI:18420"/>
    </cofactor>
</comment>
<dbReference type="Pfam" id="PF13499">
    <property type="entry name" value="EF-hand_7"/>
    <property type="match status" value="2"/>
</dbReference>
<evidence type="ECO:0000256" key="1">
    <source>
        <dbReference type="ARBA" id="ARBA00001946"/>
    </source>
</evidence>
<name>A0ABD3PZR8_9STRA</name>
<dbReference type="InterPro" id="IPR000719">
    <property type="entry name" value="Prot_kinase_dom"/>
</dbReference>
<evidence type="ECO:0000256" key="4">
    <source>
        <dbReference type="ARBA" id="ARBA00022737"/>
    </source>
</evidence>
<dbReference type="InterPro" id="IPR008271">
    <property type="entry name" value="Ser/Thr_kinase_AS"/>
</dbReference>
<dbReference type="Proteomes" id="UP001530400">
    <property type="component" value="Unassembled WGS sequence"/>
</dbReference>
<dbReference type="SMART" id="SM00054">
    <property type="entry name" value="EFh"/>
    <property type="match status" value="4"/>
</dbReference>
<dbReference type="Gene3D" id="3.30.200.20">
    <property type="entry name" value="Phosphorylase Kinase, domain 1"/>
    <property type="match status" value="1"/>
</dbReference>
<dbReference type="PANTHER" id="PTHR24349">
    <property type="entry name" value="SERINE/THREONINE-PROTEIN KINASE"/>
    <property type="match status" value="1"/>
</dbReference>
<feature type="domain" description="EF-hand" evidence="10">
    <location>
        <begin position="439"/>
        <end position="472"/>
    </location>
</feature>
<evidence type="ECO:0000256" key="3">
    <source>
        <dbReference type="ARBA" id="ARBA00022679"/>
    </source>
</evidence>
<dbReference type="Pfam" id="PF00069">
    <property type="entry name" value="Pkinase"/>
    <property type="match status" value="1"/>
</dbReference>
<dbReference type="PROSITE" id="PS50222">
    <property type="entry name" value="EF_HAND_2"/>
    <property type="match status" value="3"/>
</dbReference>